<evidence type="ECO:0000313" key="2">
    <source>
        <dbReference type="EMBL" id="RDW12614.1"/>
    </source>
</evidence>
<dbReference type="Gene3D" id="1.20.1050.10">
    <property type="match status" value="1"/>
</dbReference>
<organism evidence="2 3">
    <name type="scientific">Paracoccus thiocyanatus</name>
    <dbReference type="NCBI Taxonomy" id="34006"/>
    <lineage>
        <taxon>Bacteria</taxon>
        <taxon>Pseudomonadati</taxon>
        <taxon>Pseudomonadota</taxon>
        <taxon>Alphaproteobacteria</taxon>
        <taxon>Rhodobacterales</taxon>
        <taxon>Paracoccaceae</taxon>
        <taxon>Paracoccus</taxon>
    </lineage>
</organism>
<dbReference type="PROSITE" id="PS50404">
    <property type="entry name" value="GST_NTER"/>
    <property type="match status" value="1"/>
</dbReference>
<dbReference type="RefSeq" id="WP_115756351.1">
    <property type="nucleotide sequence ID" value="NZ_QFCQ01000076.1"/>
</dbReference>
<dbReference type="EMBL" id="QFCQ01000076">
    <property type="protein sequence ID" value="RDW12614.1"/>
    <property type="molecule type" value="Genomic_DNA"/>
</dbReference>
<feature type="domain" description="GST N-terminal" evidence="1">
    <location>
        <begin position="2"/>
        <end position="83"/>
    </location>
</feature>
<dbReference type="Pfam" id="PF13410">
    <property type="entry name" value="GST_C_2"/>
    <property type="match status" value="1"/>
</dbReference>
<evidence type="ECO:0000259" key="1">
    <source>
        <dbReference type="PROSITE" id="PS50404"/>
    </source>
</evidence>
<dbReference type="SUPFAM" id="SSF47616">
    <property type="entry name" value="GST C-terminal domain-like"/>
    <property type="match status" value="1"/>
</dbReference>
<name>A0A3D8P988_9RHOB</name>
<proteinExistence type="predicted"/>
<dbReference type="InterPro" id="IPR036282">
    <property type="entry name" value="Glutathione-S-Trfase_C_sf"/>
</dbReference>
<dbReference type="Pfam" id="PF13409">
    <property type="entry name" value="GST_N_2"/>
    <property type="match status" value="1"/>
</dbReference>
<accession>A0A3D8P988</accession>
<dbReference type="CDD" id="cd03205">
    <property type="entry name" value="GST_C_6"/>
    <property type="match status" value="1"/>
</dbReference>
<dbReference type="InterPro" id="IPR004045">
    <property type="entry name" value="Glutathione_S-Trfase_N"/>
</dbReference>
<dbReference type="GO" id="GO:0016740">
    <property type="term" value="F:transferase activity"/>
    <property type="evidence" value="ECO:0007669"/>
    <property type="project" value="UniProtKB-KW"/>
</dbReference>
<evidence type="ECO:0000313" key="3">
    <source>
        <dbReference type="Proteomes" id="UP000256679"/>
    </source>
</evidence>
<reference evidence="2 3" key="1">
    <citation type="submission" date="2018-05" db="EMBL/GenBank/DDBJ databases">
        <title>Whole genome sequencing of Paracoccus thiocyanatus SST.</title>
        <authorList>
            <person name="Ghosh W."/>
            <person name="Rameez M.J."/>
            <person name="Roy C."/>
        </authorList>
    </citation>
    <scope>NUCLEOTIDE SEQUENCE [LARGE SCALE GENOMIC DNA]</scope>
    <source>
        <strain evidence="2 3">SST</strain>
    </source>
</reference>
<dbReference type="Gene3D" id="3.40.30.10">
    <property type="entry name" value="Glutaredoxin"/>
    <property type="match status" value="1"/>
</dbReference>
<dbReference type="AlphaFoldDB" id="A0A3D8P988"/>
<gene>
    <name evidence="2" type="ORF">DIE28_12615</name>
</gene>
<protein>
    <submittedName>
        <fullName evidence="2">Glutathione S-transferase</fullName>
    </submittedName>
</protein>
<dbReference type="SUPFAM" id="SSF52833">
    <property type="entry name" value="Thioredoxin-like"/>
    <property type="match status" value="1"/>
</dbReference>
<comment type="caution">
    <text evidence="2">The sequence shown here is derived from an EMBL/GenBank/DDBJ whole genome shotgun (WGS) entry which is preliminary data.</text>
</comment>
<keyword evidence="3" id="KW-1185">Reference proteome</keyword>
<dbReference type="Proteomes" id="UP000256679">
    <property type="component" value="Unassembled WGS sequence"/>
</dbReference>
<keyword evidence="2" id="KW-0808">Transferase</keyword>
<dbReference type="InterPro" id="IPR036249">
    <property type="entry name" value="Thioredoxin-like_sf"/>
</dbReference>
<sequence>MQTCTLYYAAPSPFVRKVRIVAQEVGQDLELAPVFASPVAPSAELLGANPLGKIPALRISSGEVLYDSAVICRYLGHGTTMYPEGAGLWRALRREALADGLIEAALLARYEVTLRPEEFRWGDWIDGQMEKVARALIAMSEDGGNPDNPDIGDIATGCALAYLDFRYPQLGWREDFPALASFADVMNERGAFHATRPE</sequence>